<keyword evidence="13" id="KW-0378">Hydrolase</keyword>
<evidence type="ECO:0000313" key="29">
    <source>
        <dbReference type="Proteomes" id="UP000014500"/>
    </source>
</evidence>
<dbReference type="eggNOG" id="KOG2650">
    <property type="taxonomic scope" value="Eukaryota"/>
</dbReference>
<dbReference type="SUPFAM" id="SSF161070">
    <property type="entry name" value="SNF-like"/>
    <property type="match status" value="1"/>
</dbReference>
<dbReference type="Proteomes" id="UP000014500">
    <property type="component" value="Unassembled WGS sequence"/>
</dbReference>
<comment type="function">
    <text evidence="20">Involved in the digestion of the blood meal.</text>
</comment>
<dbReference type="InterPro" id="IPR000834">
    <property type="entry name" value="Peptidase_M14"/>
</dbReference>
<keyword evidence="12" id="KW-0732">Signal</keyword>
<evidence type="ECO:0000256" key="13">
    <source>
        <dbReference type="ARBA" id="ARBA00022801"/>
    </source>
</evidence>
<evidence type="ECO:0000256" key="6">
    <source>
        <dbReference type="ARBA" id="ARBA00022448"/>
    </source>
</evidence>
<accession>T1J4W0</accession>
<dbReference type="Pfam" id="PF00246">
    <property type="entry name" value="Peptidase_M14"/>
    <property type="match status" value="1"/>
</dbReference>
<comment type="subcellular location">
    <subcellularLocation>
        <location evidence="2">Membrane</location>
        <topology evidence="2">Multi-pass membrane protein</topology>
    </subcellularLocation>
    <subcellularLocation>
        <location evidence="3">Secreted</location>
    </subcellularLocation>
</comment>
<evidence type="ECO:0000256" key="22">
    <source>
        <dbReference type="PIRSR" id="PIRSR600175-2"/>
    </source>
</evidence>
<feature type="transmembrane region" description="Helical" evidence="26">
    <location>
        <begin position="360"/>
        <end position="383"/>
    </location>
</feature>
<dbReference type="SUPFAM" id="SSF54897">
    <property type="entry name" value="Protease propeptides/inhibitors"/>
    <property type="match status" value="1"/>
</dbReference>
<feature type="transmembrane region" description="Helical" evidence="26">
    <location>
        <begin position="403"/>
        <end position="428"/>
    </location>
</feature>
<feature type="transmembrane region" description="Helical" evidence="26">
    <location>
        <begin position="630"/>
        <end position="650"/>
    </location>
</feature>
<keyword evidence="16 26" id="KW-1133">Transmembrane helix</keyword>
<evidence type="ECO:0000313" key="28">
    <source>
        <dbReference type="EnsemblMetazoa" id="SMAR008657-PA"/>
    </source>
</evidence>
<dbReference type="PANTHER" id="PTHR11616">
    <property type="entry name" value="SODIUM/CHLORIDE DEPENDENT TRANSPORTER"/>
    <property type="match status" value="1"/>
</dbReference>
<comment type="cofactor">
    <cofactor evidence="1">
        <name>Zn(2+)</name>
        <dbReference type="ChEBI" id="CHEBI:29105"/>
    </cofactor>
</comment>
<evidence type="ECO:0000256" key="14">
    <source>
        <dbReference type="ARBA" id="ARBA00022833"/>
    </source>
</evidence>
<feature type="binding site" evidence="21">
    <location>
        <position position="151"/>
    </location>
    <ligand>
        <name>Na(+)</name>
        <dbReference type="ChEBI" id="CHEBI:29101"/>
        <label>1</label>
    </ligand>
</feature>
<keyword evidence="17" id="KW-0482">Metalloprotease</keyword>
<dbReference type="GO" id="GO:0006865">
    <property type="term" value="P:amino acid transport"/>
    <property type="evidence" value="ECO:0007669"/>
    <property type="project" value="TreeGrafter"/>
</dbReference>
<dbReference type="FunFam" id="3.40.630.10:FF:000040">
    <property type="entry name" value="zinc carboxypeptidase"/>
    <property type="match status" value="1"/>
</dbReference>
<sequence>MSQDTPVLGTDTSTPLRNTDNSVPTNEEFELKHHPTTKDTSCSFPGHCSKEMTVGQSIEPRRASNSAIIVPNLCKTKTVVSLKKPSWPKWLRIGKSNVTQDVYYTSALPADVVNRSNGRLEALESLTQTKWEPPERETWDQKADFLLSIIGFAVDLANVWRFPFLCYKNGGGAFLIPYVLMLIFGALPLFYMELVLGQYNRLGPVSVWRICPIFKGVGFCAVLVAFYASFYYNVIICWSFYFLFSSFSAELPWTHCNNTWNTEFCWDGRDHSNFSRINTSFSINQTLGENSTNYSIDAIPTSASAAREYFERAVLELHLSDGIHDLGDLKWQLVLCLMLVYIILYLALFKGVKSSGKVVWVTATMPYVVLLILLIRGSLLPGAGDGIMYFVKPDLNRLSQSQVWVDAAVQIFYSVGAGFGVHLSYASYNTFNNNCYRDCLITTVVNSFTSIFSGLVIFTYLGYMAQRQNVPINKVATEGPGLVFQVYPEAIATLPGSQFWAVLFFLCSLRWGWTVHTVIIKNFFFPQMGGLECVVTGLLDEFRHMFKGCPHLRQLFTAVVVFASFFVALVNVTRGGGYVFNWFDTYAAGISLLCSALFEAIVVAWFYGLDRFSLDISEMLGFKPGFYWRICWKIISPSFLVTVIVCALLFKQPLMYNEYVYPSWAEIVGWIFGLTSVAAIPLWAIYYLCRSKGTLRQKIALGISPEREHDSIRPHFTNVKRFTLKHWLEDEGQELLSPSPHTGYKVLRLLPQEQSQLNAIHQLQENLPNKIDFWSEPRFLNNTVDIMVKPNEIENLIDFLQQSKIPHTIMIDDVQRMLDEDVGIDDDSEHIGSRSTITLSWTKYCRVNKINQYLDELAASHPNIVEVITIGKSYEGRPLKVIKIGDTQSTVKKPAIWIDAGIHAREWIAPAAATYIINQLVNNYAENSELSDDVDWYILPVVNPDGYEYSHTNQRMWRKTRSPSVFNCKGTDANRNFGFHWNRMFKAILLMLCNYPQFISSTEGGSSSNGCSDTFHGTKAFSEPETKAIANFILKNKDTIKLYLSFHSYGQMWLTPWGYTSSLPSDYSDLTSLAKKATAALSKLYKTSYKIGSSTNVLYVATGGSDDWAKGTAGIKYAYTVELRDNGRYGFALPASLILPTVQETWEAVKVLGREINSLY</sequence>
<dbReference type="STRING" id="126957.T1J4W0"/>
<dbReference type="FunFam" id="3.30.70.340:FF:000002">
    <property type="entry name" value="Carboxypeptidase A"/>
    <property type="match status" value="1"/>
</dbReference>
<keyword evidence="18 26" id="KW-0472">Membrane</keyword>
<evidence type="ECO:0000256" key="11">
    <source>
        <dbReference type="ARBA" id="ARBA00022723"/>
    </source>
</evidence>
<evidence type="ECO:0000256" key="10">
    <source>
        <dbReference type="ARBA" id="ARBA00022692"/>
    </source>
</evidence>
<dbReference type="HOGENOM" id="CLU_275380_0_0_1"/>
<evidence type="ECO:0000256" key="17">
    <source>
        <dbReference type="ARBA" id="ARBA00023049"/>
    </source>
</evidence>
<feature type="binding site" evidence="21">
    <location>
        <position position="153"/>
    </location>
    <ligand>
        <name>Na(+)</name>
        <dbReference type="ChEBI" id="CHEBI:29101"/>
        <label>1</label>
    </ligand>
</feature>
<dbReference type="InterPro" id="IPR000175">
    <property type="entry name" value="Na/ntran_symport"/>
</dbReference>
<dbReference type="GO" id="GO:0008270">
    <property type="term" value="F:zinc ion binding"/>
    <property type="evidence" value="ECO:0007669"/>
    <property type="project" value="InterPro"/>
</dbReference>
<dbReference type="EnsemblMetazoa" id="SMAR008657-RA">
    <property type="protein sequence ID" value="SMAR008657-PA"/>
    <property type="gene ID" value="SMAR008657"/>
</dbReference>
<feature type="transmembrane region" description="Helical" evidence="26">
    <location>
        <begin position="217"/>
        <end position="244"/>
    </location>
</feature>
<keyword evidence="14" id="KW-0862">Zinc</keyword>
<dbReference type="InterPro" id="IPR003146">
    <property type="entry name" value="M14A_act_pep"/>
</dbReference>
<dbReference type="InterPro" id="IPR037272">
    <property type="entry name" value="SNS_sf"/>
</dbReference>
<evidence type="ECO:0000256" key="9">
    <source>
        <dbReference type="ARBA" id="ARBA00022670"/>
    </source>
</evidence>
<keyword evidence="19 22" id="KW-1015">Disulfide bond</keyword>
<keyword evidence="8" id="KW-0121">Carboxypeptidase</keyword>
<feature type="transmembrane region" description="Helical" evidence="26">
    <location>
        <begin position="145"/>
        <end position="163"/>
    </location>
</feature>
<proteinExistence type="inferred from homology"/>
<dbReference type="GO" id="GO:0006508">
    <property type="term" value="P:proteolysis"/>
    <property type="evidence" value="ECO:0007669"/>
    <property type="project" value="UniProtKB-KW"/>
</dbReference>
<dbReference type="PhylomeDB" id="T1J4W0"/>
<feature type="binding site" evidence="21">
    <location>
        <position position="446"/>
    </location>
    <ligand>
        <name>Na(+)</name>
        <dbReference type="ChEBI" id="CHEBI:29101"/>
        <label>1</label>
    </ligand>
</feature>
<evidence type="ECO:0000256" key="25">
    <source>
        <dbReference type="SAM" id="MobiDB-lite"/>
    </source>
</evidence>
<dbReference type="Gene3D" id="3.30.70.340">
    <property type="entry name" value="Metallocarboxypeptidase-like"/>
    <property type="match status" value="1"/>
</dbReference>
<evidence type="ECO:0000256" key="16">
    <source>
        <dbReference type="ARBA" id="ARBA00022989"/>
    </source>
</evidence>
<evidence type="ECO:0000256" key="1">
    <source>
        <dbReference type="ARBA" id="ARBA00001947"/>
    </source>
</evidence>
<feature type="binding site" evidence="21">
    <location>
        <position position="158"/>
    </location>
    <ligand>
        <name>Na(+)</name>
        <dbReference type="ChEBI" id="CHEBI:29101"/>
        <label>1</label>
    </ligand>
</feature>
<keyword evidence="7" id="KW-0964">Secreted</keyword>
<dbReference type="GO" id="GO:0015293">
    <property type="term" value="F:symporter activity"/>
    <property type="evidence" value="ECO:0007669"/>
    <property type="project" value="UniProtKB-KW"/>
</dbReference>
<organism evidence="28 29">
    <name type="scientific">Strigamia maritima</name>
    <name type="common">European centipede</name>
    <name type="synonym">Geophilus maritimus</name>
    <dbReference type="NCBI Taxonomy" id="126957"/>
    <lineage>
        <taxon>Eukaryota</taxon>
        <taxon>Metazoa</taxon>
        <taxon>Ecdysozoa</taxon>
        <taxon>Arthropoda</taxon>
        <taxon>Myriapoda</taxon>
        <taxon>Chilopoda</taxon>
        <taxon>Pleurostigmophora</taxon>
        <taxon>Geophilomorpha</taxon>
        <taxon>Linotaeniidae</taxon>
        <taxon>Strigamia</taxon>
    </lineage>
</organism>
<reference evidence="28" key="2">
    <citation type="submission" date="2015-02" db="UniProtKB">
        <authorList>
            <consortium name="EnsemblMetazoa"/>
        </authorList>
    </citation>
    <scope>IDENTIFICATION</scope>
</reference>
<dbReference type="GO" id="GO:0005886">
    <property type="term" value="C:plasma membrane"/>
    <property type="evidence" value="ECO:0007669"/>
    <property type="project" value="TreeGrafter"/>
</dbReference>
<evidence type="ECO:0000256" key="4">
    <source>
        <dbReference type="ARBA" id="ARBA00005988"/>
    </source>
</evidence>
<evidence type="ECO:0000256" key="3">
    <source>
        <dbReference type="ARBA" id="ARBA00004613"/>
    </source>
</evidence>
<evidence type="ECO:0000256" key="8">
    <source>
        <dbReference type="ARBA" id="ARBA00022645"/>
    </source>
</evidence>
<evidence type="ECO:0000256" key="19">
    <source>
        <dbReference type="ARBA" id="ARBA00023157"/>
    </source>
</evidence>
<keyword evidence="9" id="KW-0645">Protease</keyword>
<feature type="domain" description="Peptidase M14" evidence="27">
    <location>
        <begin position="843"/>
        <end position="1156"/>
    </location>
</feature>
<keyword evidence="10 24" id="KW-0812">Transmembrane</keyword>
<feature type="transmembrane region" description="Helical" evidence="26">
    <location>
        <begin position="329"/>
        <end position="348"/>
    </location>
</feature>
<evidence type="ECO:0000256" key="23">
    <source>
        <dbReference type="PROSITE-ProRule" id="PRU01379"/>
    </source>
</evidence>
<evidence type="ECO:0000256" key="24">
    <source>
        <dbReference type="RuleBase" id="RU003732"/>
    </source>
</evidence>
<feature type="binding site" evidence="21">
    <location>
        <position position="414"/>
    </location>
    <ligand>
        <name>Na(+)</name>
        <dbReference type="ChEBI" id="CHEBI:29101"/>
        <label>1</label>
    </ligand>
</feature>
<keyword evidence="29" id="KW-1185">Reference proteome</keyword>
<evidence type="ECO:0000256" key="7">
    <source>
        <dbReference type="ARBA" id="ARBA00022525"/>
    </source>
</evidence>
<dbReference type="Pfam" id="PF00209">
    <property type="entry name" value="SNF"/>
    <property type="match status" value="1"/>
</dbReference>
<dbReference type="PROSITE" id="PS00610">
    <property type="entry name" value="NA_NEUROTRAN_SYMP_1"/>
    <property type="match status" value="1"/>
</dbReference>
<evidence type="ECO:0000256" key="26">
    <source>
        <dbReference type="SAM" id="Phobius"/>
    </source>
</evidence>
<feature type="transmembrane region" description="Helical" evidence="26">
    <location>
        <begin position="499"/>
        <end position="520"/>
    </location>
</feature>
<feature type="binding site" evidence="21">
    <location>
        <position position="154"/>
    </location>
    <ligand>
        <name>Na(+)</name>
        <dbReference type="ChEBI" id="CHEBI:29101"/>
        <label>1</label>
    </ligand>
</feature>
<evidence type="ECO:0000256" key="5">
    <source>
        <dbReference type="ARBA" id="ARBA00006459"/>
    </source>
</evidence>
<dbReference type="SMART" id="SM00631">
    <property type="entry name" value="Zn_pept"/>
    <property type="match status" value="1"/>
</dbReference>
<feature type="transmembrane region" description="Helical" evidence="26">
    <location>
        <begin position="670"/>
        <end position="689"/>
    </location>
</feature>
<dbReference type="SUPFAM" id="SSF53187">
    <property type="entry name" value="Zn-dependent exopeptidases"/>
    <property type="match status" value="1"/>
</dbReference>
<dbReference type="OMA" id="YMAATIS"/>
<feature type="transmembrane region" description="Helical" evidence="26">
    <location>
        <begin position="555"/>
        <end position="574"/>
    </location>
</feature>
<evidence type="ECO:0000256" key="20">
    <source>
        <dbReference type="ARBA" id="ARBA00057299"/>
    </source>
</evidence>
<evidence type="ECO:0000256" key="18">
    <source>
        <dbReference type="ARBA" id="ARBA00023136"/>
    </source>
</evidence>
<dbReference type="GO" id="GO:0004181">
    <property type="term" value="F:metallocarboxypeptidase activity"/>
    <property type="evidence" value="ECO:0007669"/>
    <property type="project" value="InterPro"/>
</dbReference>
<dbReference type="eggNOG" id="KOG3659">
    <property type="taxonomic scope" value="Eukaryota"/>
</dbReference>
<dbReference type="PRINTS" id="PR00176">
    <property type="entry name" value="NANEUSMPORT"/>
</dbReference>
<feature type="active site" description="Proton donor/acceptor" evidence="23">
    <location>
        <position position="1122"/>
    </location>
</feature>
<keyword evidence="21" id="KW-0915">Sodium</keyword>
<comment type="similarity">
    <text evidence="4 23">Belongs to the peptidase M14 family.</text>
</comment>
<evidence type="ECO:0000256" key="2">
    <source>
        <dbReference type="ARBA" id="ARBA00004141"/>
    </source>
</evidence>
<feature type="transmembrane region" description="Helical" evidence="26">
    <location>
        <begin position="440"/>
        <end position="463"/>
    </location>
</feature>
<dbReference type="PROSITE" id="PS00754">
    <property type="entry name" value="NA_NEUROTRAN_SYMP_2"/>
    <property type="match status" value="1"/>
</dbReference>
<dbReference type="GO" id="GO:0035725">
    <property type="term" value="P:sodium ion transmembrane transport"/>
    <property type="evidence" value="ECO:0007669"/>
    <property type="project" value="TreeGrafter"/>
</dbReference>
<dbReference type="Pfam" id="PF02244">
    <property type="entry name" value="Propep_M14"/>
    <property type="match status" value="1"/>
</dbReference>
<evidence type="ECO:0000256" key="21">
    <source>
        <dbReference type="PIRSR" id="PIRSR600175-1"/>
    </source>
</evidence>
<dbReference type="AlphaFoldDB" id="T1J4W0"/>
<evidence type="ECO:0000259" key="27">
    <source>
        <dbReference type="PROSITE" id="PS52035"/>
    </source>
</evidence>
<protein>
    <recommendedName>
        <fullName evidence="24">Transporter</fullName>
    </recommendedName>
</protein>
<comment type="similarity">
    <text evidence="5 24">Belongs to the sodium:neurotransmitter symporter (SNF) (TC 2.A.22) family.</text>
</comment>
<evidence type="ECO:0000256" key="12">
    <source>
        <dbReference type="ARBA" id="ARBA00022729"/>
    </source>
</evidence>
<dbReference type="PROSITE" id="PS00132">
    <property type="entry name" value="CARBOXYPEPT_ZN_1"/>
    <property type="match status" value="1"/>
</dbReference>
<dbReference type="PANTHER" id="PTHR11616:SF38">
    <property type="entry name" value="SODIUM-DEPENDENT DOPAMINE TRANSPORTER"/>
    <property type="match status" value="1"/>
</dbReference>
<reference evidence="29" key="1">
    <citation type="submission" date="2011-05" db="EMBL/GenBank/DDBJ databases">
        <authorList>
            <person name="Richards S.R."/>
            <person name="Qu J."/>
            <person name="Jiang H."/>
            <person name="Jhangiani S.N."/>
            <person name="Agravi P."/>
            <person name="Goodspeed R."/>
            <person name="Gross S."/>
            <person name="Mandapat C."/>
            <person name="Jackson L."/>
            <person name="Mathew T."/>
            <person name="Pu L."/>
            <person name="Thornton R."/>
            <person name="Saada N."/>
            <person name="Wilczek-Boney K.B."/>
            <person name="Lee S."/>
            <person name="Kovar C."/>
            <person name="Wu Y."/>
            <person name="Scherer S.E."/>
            <person name="Worley K.C."/>
            <person name="Muzny D.M."/>
            <person name="Gibbs R."/>
        </authorList>
    </citation>
    <scope>NUCLEOTIDE SEQUENCE</scope>
    <source>
        <strain evidence="29">Brora</strain>
    </source>
</reference>
<dbReference type="PROSITE" id="PS50267">
    <property type="entry name" value="NA_NEUROTRAN_SYMP_3"/>
    <property type="match status" value="1"/>
</dbReference>
<evidence type="ECO:0000256" key="15">
    <source>
        <dbReference type="ARBA" id="ARBA00022847"/>
    </source>
</evidence>
<keyword evidence="6 24" id="KW-0813">Transport</keyword>
<dbReference type="Gene3D" id="3.40.630.10">
    <property type="entry name" value="Zn peptidases"/>
    <property type="match status" value="1"/>
</dbReference>
<feature type="disulfide bond" evidence="22">
    <location>
        <begin position="256"/>
        <end position="265"/>
    </location>
</feature>
<dbReference type="EMBL" id="JH431850">
    <property type="status" value="NOT_ANNOTATED_CDS"/>
    <property type="molecule type" value="Genomic_DNA"/>
</dbReference>
<feature type="transmembrane region" description="Helical" evidence="26">
    <location>
        <begin position="586"/>
        <end position="609"/>
    </location>
</feature>
<dbReference type="PROSITE" id="PS52035">
    <property type="entry name" value="PEPTIDASE_M14"/>
    <property type="match status" value="1"/>
</dbReference>
<keyword evidence="15 24" id="KW-0769">Symport</keyword>
<dbReference type="CDD" id="cd03860">
    <property type="entry name" value="M14_CP_A-B_like"/>
    <property type="match status" value="1"/>
</dbReference>
<feature type="region of interest" description="Disordered" evidence="25">
    <location>
        <begin position="1"/>
        <end position="24"/>
    </location>
</feature>
<dbReference type="InterPro" id="IPR036990">
    <property type="entry name" value="M14A-like_propep"/>
</dbReference>
<name>T1J4W0_STRMM</name>
<feature type="transmembrane region" description="Helical" evidence="26">
    <location>
        <begin position="175"/>
        <end position="196"/>
    </location>
</feature>
<keyword evidence="11 21" id="KW-0479">Metal-binding</keyword>
<dbReference type="InterPro" id="IPR057246">
    <property type="entry name" value="CARBOXYPEPT_ZN_1"/>
</dbReference>
<dbReference type="GO" id="GO:0005576">
    <property type="term" value="C:extracellular region"/>
    <property type="evidence" value="ECO:0007669"/>
    <property type="project" value="UniProtKB-SubCell"/>
</dbReference>